<feature type="transmembrane region" description="Helical" evidence="7">
    <location>
        <begin position="285"/>
        <end position="303"/>
    </location>
</feature>
<feature type="transmembrane region" description="Helical" evidence="7">
    <location>
        <begin position="184"/>
        <end position="203"/>
    </location>
</feature>
<dbReference type="InterPro" id="IPR011701">
    <property type="entry name" value="MFS"/>
</dbReference>
<feature type="transmembrane region" description="Helical" evidence="7">
    <location>
        <begin position="246"/>
        <end position="264"/>
    </location>
</feature>
<evidence type="ECO:0000256" key="7">
    <source>
        <dbReference type="SAM" id="Phobius"/>
    </source>
</evidence>
<feature type="transmembrane region" description="Helical" evidence="7">
    <location>
        <begin position="390"/>
        <end position="408"/>
    </location>
</feature>
<feature type="transmembrane region" description="Helical" evidence="7">
    <location>
        <begin position="364"/>
        <end position="383"/>
    </location>
</feature>
<feature type="transmembrane region" description="Helical" evidence="7">
    <location>
        <begin position="149"/>
        <end position="172"/>
    </location>
</feature>
<feature type="transmembrane region" description="Helical" evidence="7">
    <location>
        <begin position="97"/>
        <end position="120"/>
    </location>
</feature>
<feature type="transmembrane region" description="Helical" evidence="7">
    <location>
        <begin position="126"/>
        <end position="142"/>
    </location>
</feature>
<keyword evidence="4 7" id="KW-1133">Transmembrane helix</keyword>
<feature type="transmembrane region" description="Helical" evidence="7">
    <location>
        <begin position="28"/>
        <end position="46"/>
    </location>
</feature>
<name>A0ABP6QI96_9ACTN</name>
<feature type="transmembrane region" description="Helical" evidence="7">
    <location>
        <begin position="505"/>
        <end position="524"/>
    </location>
</feature>
<comment type="caution">
    <text evidence="9">The sequence shown here is derived from an EMBL/GenBank/DDBJ whole genome shotgun (WGS) entry which is preliminary data.</text>
</comment>
<feature type="transmembrane region" description="Helical" evidence="7">
    <location>
        <begin position="451"/>
        <end position="473"/>
    </location>
</feature>
<feature type="transmembrane region" description="Helical" evidence="7">
    <location>
        <begin position="215"/>
        <end position="234"/>
    </location>
</feature>
<dbReference type="Proteomes" id="UP001501237">
    <property type="component" value="Unassembled WGS sequence"/>
</dbReference>
<dbReference type="EMBL" id="BAAAUV010000020">
    <property type="protein sequence ID" value="GAA3230416.1"/>
    <property type="molecule type" value="Genomic_DNA"/>
</dbReference>
<dbReference type="PANTHER" id="PTHR42718">
    <property type="entry name" value="MAJOR FACILITATOR SUPERFAMILY MULTIDRUG TRANSPORTER MFSC"/>
    <property type="match status" value="1"/>
</dbReference>
<evidence type="ECO:0000313" key="10">
    <source>
        <dbReference type="Proteomes" id="UP001501237"/>
    </source>
</evidence>
<organism evidence="9 10">
    <name type="scientific">Actinocorallia longicatena</name>
    <dbReference type="NCBI Taxonomy" id="111803"/>
    <lineage>
        <taxon>Bacteria</taxon>
        <taxon>Bacillati</taxon>
        <taxon>Actinomycetota</taxon>
        <taxon>Actinomycetes</taxon>
        <taxon>Streptosporangiales</taxon>
        <taxon>Thermomonosporaceae</taxon>
        <taxon>Actinocorallia</taxon>
    </lineage>
</organism>
<feature type="transmembrane region" description="Helical" evidence="7">
    <location>
        <begin position="66"/>
        <end position="85"/>
    </location>
</feature>
<keyword evidence="5 7" id="KW-0472">Membrane</keyword>
<protein>
    <submittedName>
        <fullName evidence="9">MFS transporter</fullName>
    </submittedName>
</protein>
<feature type="transmembrane region" description="Helical" evidence="7">
    <location>
        <begin position="414"/>
        <end position="439"/>
    </location>
</feature>
<evidence type="ECO:0000259" key="8">
    <source>
        <dbReference type="PROSITE" id="PS50850"/>
    </source>
</evidence>
<keyword evidence="10" id="KW-1185">Reference proteome</keyword>
<dbReference type="Gene3D" id="1.20.1250.20">
    <property type="entry name" value="MFS general substrate transporter like domains"/>
    <property type="match status" value="1"/>
</dbReference>
<accession>A0ABP6QI96</accession>
<sequence>MSTTPTTAPPEGSGDPTGRLDGASKARIFTVLTVIVLFTEVAPLQYTMVSAALQKIGPAFPSAGANLTWAIIIFGLIGAAVSPLIGKMADIWGKKRMFLVCGGFFLVGCLVCATTSSWGVFLAGRAFQAIAIATAVIAYGLIRDLLPRHLVPLGIGITSTGLGFSALIAPVLGGWLVDNHSWRAIFWFLFIYTLVVFPLVWFLVPESGLRTRERLDIVGAALLAIGVGLILVYVDKGQDWGWSRPSAWLWAVAGVVLVAAFVAVERRATQPIMDMKLLFDPRVSTVLVVGLFAGFMVGVHSYTMGYLTLTPPEDATRSLVVQGTVDTVTKLTGQPVPPQAVNVTFDPGYSYGEGWSLMEYATHLAIWLGLVAMIAGALAGAWSRRVGARLPLLLALVTFVATAVLYALTPHEWVWLTLLSIPFGIAFGAYYATAPNLIIEAVPAEQQGVSAGMLGVMQSMGVAIGLAISTAFLNANPVKAVVAVGPQPPATSEINGIFADNAYELSFWLVAGTSVVALVAAYLMRHGRTPATGGSAH</sequence>
<dbReference type="Pfam" id="PF07690">
    <property type="entry name" value="MFS_1"/>
    <property type="match status" value="2"/>
</dbReference>
<dbReference type="PANTHER" id="PTHR42718:SF9">
    <property type="entry name" value="MAJOR FACILITATOR SUPERFAMILY MULTIDRUG TRANSPORTER MFSC"/>
    <property type="match status" value="1"/>
</dbReference>
<evidence type="ECO:0000256" key="2">
    <source>
        <dbReference type="ARBA" id="ARBA00022448"/>
    </source>
</evidence>
<dbReference type="Gene3D" id="1.20.1720.10">
    <property type="entry name" value="Multidrug resistance protein D"/>
    <property type="match status" value="1"/>
</dbReference>
<evidence type="ECO:0000313" key="9">
    <source>
        <dbReference type="EMBL" id="GAA3230416.1"/>
    </source>
</evidence>
<gene>
    <name evidence="9" type="ORF">GCM10010468_60870</name>
</gene>
<dbReference type="InterPro" id="IPR036259">
    <property type="entry name" value="MFS_trans_sf"/>
</dbReference>
<keyword evidence="2" id="KW-0813">Transport</keyword>
<evidence type="ECO:0000256" key="5">
    <source>
        <dbReference type="ARBA" id="ARBA00023136"/>
    </source>
</evidence>
<dbReference type="RefSeq" id="WP_344835223.1">
    <property type="nucleotide sequence ID" value="NZ_BAAAUV010000020.1"/>
</dbReference>
<dbReference type="SUPFAM" id="SSF103473">
    <property type="entry name" value="MFS general substrate transporter"/>
    <property type="match status" value="1"/>
</dbReference>
<feature type="domain" description="Major facilitator superfamily (MFS) profile" evidence="8">
    <location>
        <begin position="31"/>
        <end position="529"/>
    </location>
</feature>
<feature type="region of interest" description="Disordered" evidence="6">
    <location>
        <begin position="1"/>
        <end position="20"/>
    </location>
</feature>
<evidence type="ECO:0000256" key="4">
    <source>
        <dbReference type="ARBA" id="ARBA00022989"/>
    </source>
</evidence>
<dbReference type="InterPro" id="IPR020846">
    <property type="entry name" value="MFS_dom"/>
</dbReference>
<evidence type="ECO:0000256" key="3">
    <source>
        <dbReference type="ARBA" id="ARBA00022692"/>
    </source>
</evidence>
<evidence type="ECO:0000256" key="1">
    <source>
        <dbReference type="ARBA" id="ARBA00004651"/>
    </source>
</evidence>
<proteinExistence type="predicted"/>
<reference evidence="10" key="1">
    <citation type="journal article" date="2019" name="Int. J. Syst. Evol. Microbiol.">
        <title>The Global Catalogue of Microorganisms (GCM) 10K type strain sequencing project: providing services to taxonomists for standard genome sequencing and annotation.</title>
        <authorList>
            <consortium name="The Broad Institute Genomics Platform"/>
            <consortium name="The Broad Institute Genome Sequencing Center for Infectious Disease"/>
            <person name="Wu L."/>
            <person name="Ma J."/>
        </authorList>
    </citation>
    <scope>NUCLEOTIDE SEQUENCE [LARGE SCALE GENOMIC DNA]</scope>
    <source>
        <strain evidence="10">JCM 9377</strain>
    </source>
</reference>
<comment type="subcellular location">
    <subcellularLocation>
        <location evidence="1">Cell membrane</location>
        <topology evidence="1">Multi-pass membrane protein</topology>
    </subcellularLocation>
</comment>
<evidence type="ECO:0000256" key="6">
    <source>
        <dbReference type="SAM" id="MobiDB-lite"/>
    </source>
</evidence>
<keyword evidence="3 7" id="KW-0812">Transmembrane</keyword>
<dbReference type="PROSITE" id="PS50850">
    <property type="entry name" value="MFS"/>
    <property type="match status" value="1"/>
</dbReference>